<proteinExistence type="predicted"/>
<organism evidence="5 6">
    <name type="scientific">Argiope bruennichi</name>
    <name type="common">Wasp spider</name>
    <name type="synonym">Aranea bruennichi</name>
    <dbReference type="NCBI Taxonomy" id="94029"/>
    <lineage>
        <taxon>Eukaryota</taxon>
        <taxon>Metazoa</taxon>
        <taxon>Ecdysozoa</taxon>
        <taxon>Arthropoda</taxon>
        <taxon>Chelicerata</taxon>
        <taxon>Arachnida</taxon>
        <taxon>Araneae</taxon>
        <taxon>Araneomorphae</taxon>
        <taxon>Entelegynae</taxon>
        <taxon>Araneoidea</taxon>
        <taxon>Araneidae</taxon>
        <taxon>Argiope</taxon>
    </lineage>
</organism>
<feature type="signal peptide" evidence="4">
    <location>
        <begin position="1"/>
        <end position="22"/>
    </location>
</feature>
<dbReference type="SUPFAM" id="SSF48113">
    <property type="entry name" value="Heme-dependent peroxidases"/>
    <property type="match status" value="1"/>
</dbReference>
<dbReference type="Proteomes" id="UP000807504">
    <property type="component" value="Unassembled WGS sequence"/>
</dbReference>
<dbReference type="PROSITE" id="PS50292">
    <property type="entry name" value="PEROXIDASE_3"/>
    <property type="match status" value="1"/>
</dbReference>
<keyword evidence="2" id="KW-0408">Iron</keyword>
<dbReference type="PRINTS" id="PR00457">
    <property type="entry name" value="ANPEROXIDASE"/>
</dbReference>
<dbReference type="GO" id="GO:0004601">
    <property type="term" value="F:peroxidase activity"/>
    <property type="evidence" value="ECO:0007669"/>
    <property type="project" value="UniProtKB-KW"/>
</dbReference>
<accession>A0A8T0EDZ0</accession>
<dbReference type="Pfam" id="PF03098">
    <property type="entry name" value="An_peroxidase"/>
    <property type="match status" value="1"/>
</dbReference>
<dbReference type="Gene3D" id="1.10.640.10">
    <property type="entry name" value="Haem peroxidase domain superfamily, animal type"/>
    <property type="match status" value="1"/>
</dbReference>
<evidence type="ECO:0000256" key="4">
    <source>
        <dbReference type="SAM" id="SignalP"/>
    </source>
</evidence>
<dbReference type="EMBL" id="JABXBU010002228">
    <property type="protein sequence ID" value="KAF8770863.1"/>
    <property type="molecule type" value="Genomic_DNA"/>
</dbReference>
<keyword evidence="6" id="KW-1185">Reference proteome</keyword>
<keyword evidence="4" id="KW-0732">Signal</keyword>
<dbReference type="InterPro" id="IPR037120">
    <property type="entry name" value="Haem_peroxidase_sf_animal"/>
</dbReference>
<feature type="chain" id="PRO_5035803306" evidence="4">
    <location>
        <begin position="23"/>
        <end position="590"/>
    </location>
</feature>
<evidence type="ECO:0000313" key="6">
    <source>
        <dbReference type="Proteomes" id="UP000807504"/>
    </source>
</evidence>
<name>A0A8T0EDZ0_ARGBR</name>
<sequence length="590" mass="66292">MKSWYFSLILIIGLTFTEFCLAGKSHSSICKAGTYSKQSGKDLSGDESNSEFDDSKSSESSNEKFCETTDVEAHISEDPNACAKNVNVLCDPTYPYRMFNGSCNNLNHPNWGVSFECYMRFQPAFYNGFGSIRMSTKGGPLPEPRDLTLNIFKNLHRPTRKVSFMFTIFGQTEVHDVTLSFPANAPSPCCAPENKDAPACIPISVPSYDPFYSRFNITCLEMIRTLPCSTCNTGKRQQSNGVTAALDSSLVYGADDERANQVRANDGSGKLKSNNTENGELLPTGIDPLDIFCYKKIQSKCFFAGDFRVNQHATLTGLQTLYMREHNRVAAELKRLNSHWGEESLFQEARRINIAEIQCITFKEYLPYLLGPSLMKKFDLSLKNGTEGSKYNAKVRLGMWNEFPTACFRLHSMVATEVGALNLRFKNLYSNPGLIHQGHMGQLLQGVCKVPSEKYDHWFVNDTTDFLYLPPDVPYGNDISSTDIQRGREHGLAPYVHLVRYCFGNKVNISSFADLAPGLMSCKNANLLQKNYKSVEDVDLWVGIQMEHHLPDQRASLKQCSLSRILCDNTPIKEIQKNTMLLQSKEDSPK</sequence>
<gene>
    <name evidence="5" type="ORF">HNY73_018345</name>
</gene>
<dbReference type="AlphaFoldDB" id="A0A8T0EDZ0"/>
<evidence type="ECO:0000256" key="3">
    <source>
        <dbReference type="SAM" id="MobiDB-lite"/>
    </source>
</evidence>
<dbReference type="GO" id="GO:0046872">
    <property type="term" value="F:metal ion binding"/>
    <property type="evidence" value="ECO:0007669"/>
    <property type="project" value="UniProtKB-KW"/>
</dbReference>
<keyword evidence="1 5" id="KW-0575">Peroxidase</keyword>
<dbReference type="InterPro" id="IPR010255">
    <property type="entry name" value="Haem_peroxidase_sf"/>
</dbReference>
<evidence type="ECO:0000256" key="2">
    <source>
        <dbReference type="PIRSR" id="PIRSR619791-2"/>
    </source>
</evidence>
<dbReference type="GO" id="GO:0020037">
    <property type="term" value="F:heme binding"/>
    <property type="evidence" value="ECO:0007669"/>
    <property type="project" value="InterPro"/>
</dbReference>
<feature type="binding site" description="axial binding residue" evidence="2">
    <location>
        <position position="411"/>
    </location>
    <ligand>
        <name>heme b</name>
        <dbReference type="ChEBI" id="CHEBI:60344"/>
    </ligand>
    <ligandPart>
        <name>Fe</name>
        <dbReference type="ChEBI" id="CHEBI:18248"/>
    </ligandPart>
</feature>
<dbReference type="GO" id="GO:0006979">
    <property type="term" value="P:response to oxidative stress"/>
    <property type="evidence" value="ECO:0007669"/>
    <property type="project" value="InterPro"/>
</dbReference>
<dbReference type="PANTHER" id="PTHR11475">
    <property type="entry name" value="OXIDASE/PEROXIDASE"/>
    <property type="match status" value="1"/>
</dbReference>
<dbReference type="InterPro" id="IPR019791">
    <property type="entry name" value="Haem_peroxidase_animal"/>
</dbReference>
<feature type="region of interest" description="Disordered" evidence="3">
    <location>
        <begin position="36"/>
        <end position="63"/>
    </location>
</feature>
<comment type="caution">
    <text evidence="5">The sequence shown here is derived from an EMBL/GenBank/DDBJ whole genome shotgun (WGS) entry which is preliminary data.</text>
</comment>
<protein>
    <submittedName>
        <fullName evidence="5">Chorion peroxidase like protein</fullName>
    </submittedName>
</protein>
<keyword evidence="2" id="KW-0479">Metal-binding</keyword>
<dbReference type="PANTHER" id="PTHR11475:SF143">
    <property type="entry name" value="PUTATIVE-RELATED"/>
    <property type="match status" value="1"/>
</dbReference>
<reference evidence="5" key="2">
    <citation type="submission" date="2020-06" db="EMBL/GenBank/DDBJ databases">
        <authorList>
            <person name="Sheffer M."/>
        </authorList>
    </citation>
    <scope>NUCLEOTIDE SEQUENCE</scope>
</reference>
<reference evidence="5" key="1">
    <citation type="journal article" date="2020" name="bioRxiv">
        <title>Chromosome-level reference genome of the European wasp spider Argiope bruennichi: a resource for studies on range expansion and evolutionary adaptation.</title>
        <authorList>
            <person name="Sheffer M.M."/>
            <person name="Hoppe A."/>
            <person name="Krehenwinkel H."/>
            <person name="Uhl G."/>
            <person name="Kuss A.W."/>
            <person name="Jensen L."/>
            <person name="Jensen C."/>
            <person name="Gillespie R.G."/>
            <person name="Hoff K.J."/>
            <person name="Prost S."/>
        </authorList>
    </citation>
    <scope>NUCLEOTIDE SEQUENCE</scope>
</reference>
<feature type="compositionally biased region" description="Basic and acidic residues" evidence="3">
    <location>
        <begin position="53"/>
        <end position="63"/>
    </location>
</feature>
<keyword evidence="1 5" id="KW-0560">Oxidoreductase</keyword>
<evidence type="ECO:0000313" key="5">
    <source>
        <dbReference type="EMBL" id="KAF8770863.1"/>
    </source>
</evidence>
<keyword evidence="2" id="KW-0349">Heme</keyword>
<evidence type="ECO:0000256" key="1">
    <source>
        <dbReference type="ARBA" id="ARBA00022559"/>
    </source>
</evidence>